<dbReference type="AlphaFoldDB" id="A0A369W141"/>
<protein>
    <submittedName>
        <fullName evidence="2">ABC transporter substrate-binding protein</fullName>
    </submittedName>
</protein>
<dbReference type="Pfam" id="PF01497">
    <property type="entry name" value="Peripla_BP_2"/>
    <property type="match status" value="1"/>
</dbReference>
<comment type="caution">
    <text evidence="2">The sequence shown here is derived from an EMBL/GenBank/DDBJ whole genome shotgun (WGS) entry which is preliminary data.</text>
</comment>
<keyword evidence="3" id="KW-1185">Reference proteome</keyword>
<accession>A0A369W141</accession>
<dbReference type="InterPro" id="IPR050902">
    <property type="entry name" value="ABC_Transporter_SBP"/>
</dbReference>
<name>A0A369W141_9HYPH</name>
<evidence type="ECO:0000313" key="3">
    <source>
        <dbReference type="Proteomes" id="UP000253759"/>
    </source>
</evidence>
<dbReference type="PROSITE" id="PS50983">
    <property type="entry name" value="FE_B12_PBP"/>
    <property type="match status" value="1"/>
</dbReference>
<dbReference type="Proteomes" id="UP000253759">
    <property type="component" value="Unassembled WGS sequence"/>
</dbReference>
<evidence type="ECO:0000313" key="2">
    <source>
        <dbReference type="EMBL" id="RDE07759.1"/>
    </source>
</evidence>
<dbReference type="PANTHER" id="PTHR30535">
    <property type="entry name" value="VITAMIN B12-BINDING PROTEIN"/>
    <property type="match status" value="1"/>
</dbReference>
<feature type="domain" description="Fe/B12 periplasmic-binding" evidence="1">
    <location>
        <begin position="81"/>
        <end position="352"/>
    </location>
</feature>
<reference evidence="3" key="1">
    <citation type="submission" date="2018-07" db="EMBL/GenBank/DDBJ databases">
        <authorList>
            <person name="Liu B.-T."/>
            <person name="Du Z."/>
        </authorList>
    </citation>
    <scope>NUCLEOTIDE SEQUENCE [LARGE SCALE GENOMIC DNA]</scope>
    <source>
        <strain evidence="3">XYN52</strain>
    </source>
</reference>
<evidence type="ECO:0000259" key="1">
    <source>
        <dbReference type="PROSITE" id="PS50983"/>
    </source>
</evidence>
<dbReference type="Gene3D" id="1.20.58.2180">
    <property type="match status" value="1"/>
</dbReference>
<gene>
    <name evidence="2" type="ORF">DVH29_15095</name>
</gene>
<dbReference type="SUPFAM" id="SSF53807">
    <property type="entry name" value="Helical backbone' metal receptor"/>
    <property type="match status" value="1"/>
</dbReference>
<dbReference type="EMBL" id="QQNH01000037">
    <property type="protein sequence ID" value="RDE07759.1"/>
    <property type="molecule type" value="Genomic_DNA"/>
</dbReference>
<organism evidence="2 3">
    <name type="scientific">Pelagibacterium lacus</name>
    <dbReference type="NCBI Taxonomy" id="2282655"/>
    <lineage>
        <taxon>Bacteria</taxon>
        <taxon>Pseudomonadati</taxon>
        <taxon>Pseudomonadota</taxon>
        <taxon>Alphaproteobacteria</taxon>
        <taxon>Hyphomicrobiales</taxon>
        <taxon>Devosiaceae</taxon>
        <taxon>Pelagibacterium</taxon>
    </lineage>
</organism>
<sequence>MESRYVVCRCPVRLTPSCRSSVEYLGDQMDFRALNRRELMKSFALGVAGSLTGGKALANDNEVSFVDLAGTEHILDAPATRIVDLVVLSAFVIAAHGNPDRLIAVHPRNRDEFERGFLHRIFPRVLDIDTSIIVGSDFNPNVEAVANHAPDVVLQWGDMGNDLFRPLENAGLRVAKYQEVREGADETIERLLLMLGAIIGDTSRAERLIAYRRSVDDRLRTLTERLEPEARPSALILTIAGNSFYASGGGAEGTYSFYLYRAGGLNAAADLPNFAQVSAEQIAAMEPDCIFLFNVPGVSPLNILEHPILGLTAAALSGRVYLMPTGSHHWGSVGPEDPLTSLWMAELLHPDRSDWNLRNELAFAYRSMFGQAFSNDDLDEVLHIAVNHNSAEYGRFLP</sequence>
<proteinExistence type="predicted"/>
<dbReference type="InterPro" id="IPR002491">
    <property type="entry name" value="ABC_transptr_periplasmic_BD"/>
</dbReference>
<dbReference type="Gene3D" id="3.40.50.1980">
    <property type="entry name" value="Nitrogenase molybdenum iron protein domain"/>
    <property type="match status" value="2"/>
</dbReference>
<dbReference type="GO" id="GO:0071281">
    <property type="term" value="P:cellular response to iron ion"/>
    <property type="evidence" value="ECO:0007669"/>
    <property type="project" value="TreeGrafter"/>
</dbReference>
<dbReference type="PANTHER" id="PTHR30535:SF34">
    <property type="entry name" value="MOLYBDATE-BINDING PROTEIN MOLA"/>
    <property type="match status" value="1"/>
</dbReference>